<protein>
    <recommendedName>
        <fullName evidence="1">DUF6273 domain-containing protein</fullName>
    </recommendedName>
</protein>
<dbReference type="EMBL" id="BK015646">
    <property type="protein sequence ID" value="DAE17824.1"/>
    <property type="molecule type" value="Genomic_DNA"/>
</dbReference>
<reference evidence="2" key="1">
    <citation type="journal article" date="2021" name="Proc. Natl. Acad. Sci. U.S.A.">
        <title>A Catalog of Tens of Thousands of Viruses from Human Metagenomes Reveals Hidden Associations with Chronic Diseases.</title>
        <authorList>
            <person name="Tisza M.J."/>
            <person name="Buck C.B."/>
        </authorList>
    </citation>
    <scope>NUCLEOTIDE SEQUENCE</scope>
    <source>
        <strain evidence="2">CtoOf8</strain>
    </source>
</reference>
<accession>A0A8S5QFH2</accession>
<dbReference type="Pfam" id="PF19789">
    <property type="entry name" value="DUF6273"/>
    <property type="match status" value="1"/>
</dbReference>
<dbReference type="InterPro" id="IPR046240">
    <property type="entry name" value="DUF6273"/>
</dbReference>
<name>A0A8S5QFH2_9CAUD</name>
<organism evidence="2">
    <name type="scientific">Siphoviridae sp. ctoOf8</name>
    <dbReference type="NCBI Taxonomy" id="2825668"/>
    <lineage>
        <taxon>Viruses</taxon>
        <taxon>Duplodnaviria</taxon>
        <taxon>Heunggongvirae</taxon>
        <taxon>Uroviricota</taxon>
        <taxon>Caudoviricetes</taxon>
    </lineage>
</organism>
<evidence type="ECO:0000313" key="2">
    <source>
        <dbReference type="EMBL" id="DAE17824.1"/>
    </source>
</evidence>
<evidence type="ECO:0000259" key="1">
    <source>
        <dbReference type="Pfam" id="PF19789"/>
    </source>
</evidence>
<sequence length="208" mass="24037">MKARKIIENTYTWNQVKKILETGRAREEFGVGGEFTVMVEGIGEVVMQILDFDRERVVPSGKNHNMTVMFRDLILEEKQFDKDGNNTWRTSSLRTELNSPMFINRFEEGFRNLIVPVLKDNTDGIDTEDTFFLVSNDELKNKKKRYAFFETEKDCVKVNKNGETDWYWTRSAYRSLANYVMFVISSGGVNSTYAWHAITSAPLVVLSA</sequence>
<feature type="domain" description="DUF6273" evidence="1">
    <location>
        <begin position="66"/>
        <end position="194"/>
    </location>
</feature>
<proteinExistence type="predicted"/>